<dbReference type="KEGG" id="tav:G4V39_04625"/>
<dbReference type="EMBL" id="CP048877">
    <property type="protein sequence ID" value="QIJ72846.1"/>
    <property type="molecule type" value="Genomic_DNA"/>
</dbReference>
<evidence type="ECO:0000313" key="2">
    <source>
        <dbReference type="Proteomes" id="UP000502179"/>
    </source>
</evidence>
<proteinExistence type="predicted"/>
<dbReference type="SUPFAM" id="SSF103007">
    <property type="entry name" value="Hypothetical protein TT1725"/>
    <property type="match status" value="1"/>
</dbReference>
<dbReference type="Gene3D" id="3.30.70.1120">
    <property type="entry name" value="TT1725-like"/>
    <property type="match status" value="1"/>
</dbReference>
<dbReference type="PANTHER" id="PTHR36441:SF1">
    <property type="entry name" value="DUF503 DOMAIN-CONTAINING PROTEIN"/>
    <property type="match status" value="1"/>
</dbReference>
<dbReference type="InterPro" id="IPR036746">
    <property type="entry name" value="TT1725-like_sf"/>
</dbReference>
<dbReference type="InterPro" id="IPR007546">
    <property type="entry name" value="DUF503"/>
</dbReference>
<keyword evidence="2" id="KW-1185">Reference proteome</keyword>
<accession>A0A6G7PZ73</accession>
<protein>
    <submittedName>
        <fullName evidence="1">DUF503 domain-containing protein</fullName>
    </submittedName>
</protein>
<dbReference type="Pfam" id="PF04456">
    <property type="entry name" value="DUF503"/>
    <property type="match status" value="1"/>
</dbReference>
<dbReference type="AlphaFoldDB" id="A0A6G7PZ73"/>
<dbReference type="PANTHER" id="PTHR36441">
    <property type="entry name" value="HYPOTHETICAL CYTOSOLIC PROTEIN"/>
    <property type="match status" value="1"/>
</dbReference>
<dbReference type="Proteomes" id="UP000502179">
    <property type="component" value="Chromosome"/>
</dbReference>
<organism evidence="1 2">
    <name type="scientific">Thermosulfuriphilus ammonigenes</name>
    <dbReference type="NCBI Taxonomy" id="1936021"/>
    <lineage>
        <taxon>Bacteria</taxon>
        <taxon>Pseudomonadati</taxon>
        <taxon>Thermodesulfobacteriota</taxon>
        <taxon>Thermodesulfobacteria</taxon>
        <taxon>Thermodesulfobacteriales</taxon>
        <taxon>Thermodesulfobacteriaceae</taxon>
        <taxon>Thermosulfuriphilus</taxon>
    </lineage>
</organism>
<name>A0A6G7PZ73_9BACT</name>
<sequence length="96" mass="10801">MVVGVAKVQLFIPENRSLKGKRQVVKSLLRQINGRFKNVSVAEVDDQDLWQRAQIGLTTVGSDQRFINSLLDRALDYIEAYGGVEVIETKIEIISL</sequence>
<evidence type="ECO:0000313" key="1">
    <source>
        <dbReference type="EMBL" id="QIJ72846.1"/>
    </source>
</evidence>
<reference evidence="1 2" key="1">
    <citation type="submission" date="2020-02" db="EMBL/GenBank/DDBJ databases">
        <title>Genome analysis of Thermosulfuriphilus ammonigenes ST65T, an anaerobic thermophilic chemolithoautotrophic bacterium isolated from a deep-sea hydrothermal vent.</title>
        <authorList>
            <person name="Slobodkina G."/>
            <person name="Allioux M."/>
            <person name="Merkel A."/>
            <person name="Alain K."/>
            <person name="Jebbar M."/>
            <person name="Slobodkin A."/>
        </authorList>
    </citation>
    <scope>NUCLEOTIDE SEQUENCE [LARGE SCALE GENOMIC DNA]</scope>
    <source>
        <strain evidence="1 2">ST65</strain>
    </source>
</reference>
<gene>
    <name evidence="1" type="ORF">G4V39_04625</name>
</gene>